<evidence type="ECO:0000313" key="3">
    <source>
        <dbReference type="EMBL" id="EJT48134.1"/>
    </source>
</evidence>
<evidence type="ECO:0000313" key="4">
    <source>
        <dbReference type="Proteomes" id="UP000002748"/>
    </source>
</evidence>
<protein>
    <recommendedName>
        <fullName evidence="5">Prefoldin subunit 1</fullName>
    </recommendedName>
</protein>
<keyword evidence="2" id="KW-0143">Chaperone</keyword>
<dbReference type="GO" id="GO:0005737">
    <property type="term" value="C:cytoplasm"/>
    <property type="evidence" value="ECO:0007669"/>
    <property type="project" value="TreeGrafter"/>
</dbReference>
<evidence type="ECO:0000256" key="2">
    <source>
        <dbReference type="ARBA" id="ARBA00023186"/>
    </source>
</evidence>
<dbReference type="OrthoDB" id="2015447at2759"/>
<comment type="similarity">
    <text evidence="1">Belongs to the prefoldin subunit beta family.</text>
</comment>
<organism evidence="3 4">
    <name type="scientific">Trichosporon asahii var. asahii (strain ATCC 90039 / CBS 2479 / JCM 2466 / KCTC 7840 / NBRC 103889/ NCYC 2677 / UAMH 7654)</name>
    <name type="common">Yeast</name>
    <dbReference type="NCBI Taxonomy" id="1186058"/>
    <lineage>
        <taxon>Eukaryota</taxon>
        <taxon>Fungi</taxon>
        <taxon>Dikarya</taxon>
        <taxon>Basidiomycota</taxon>
        <taxon>Agaricomycotina</taxon>
        <taxon>Tremellomycetes</taxon>
        <taxon>Trichosporonales</taxon>
        <taxon>Trichosporonaceae</taxon>
        <taxon>Trichosporon</taxon>
    </lineage>
</organism>
<dbReference type="Pfam" id="PF01920">
    <property type="entry name" value="Prefoldin_2"/>
    <property type="match status" value="1"/>
</dbReference>
<sequence>MSNLSDDTLRKILQQIQTQAINGQRQSAIVRAQIQQKEKEKKILELTMRELASVPEGEGKLYRGVGKILLGTAGSVAFDCCFSLILAADLRFIEQSRSSINGRHKSLETSLGEDISSLQKKQKYYDRQVEEANGQLRDISREQ</sequence>
<dbReference type="KEGG" id="tasa:A1Q1_02838"/>
<dbReference type="AlphaFoldDB" id="J6EU87"/>
<gene>
    <name evidence="3" type="ORF">A1Q1_02838</name>
</gene>
<dbReference type="GO" id="GO:0016272">
    <property type="term" value="C:prefoldin complex"/>
    <property type="evidence" value="ECO:0007669"/>
    <property type="project" value="InterPro"/>
</dbReference>
<dbReference type="PANTHER" id="PTHR20903">
    <property type="entry name" value="PREFOLDIN SUBUNIT 1-RELATED"/>
    <property type="match status" value="1"/>
</dbReference>
<accession>J6EU87</accession>
<evidence type="ECO:0008006" key="5">
    <source>
        <dbReference type="Google" id="ProtNLM"/>
    </source>
</evidence>
<evidence type="ECO:0000256" key="1">
    <source>
        <dbReference type="ARBA" id="ARBA00008045"/>
    </source>
</evidence>
<dbReference type="SUPFAM" id="SSF46579">
    <property type="entry name" value="Prefoldin"/>
    <property type="match status" value="1"/>
</dbReference>
<dbReference type="InterPro" id="IPR002777">
    <property type="entry name" value="PFD_beta-like"/>
</dbReference>
<dbReference type="GO" id="GO:0044183">
    <property type="term" value="F:protein folding chaperone"/>
    <property type="evidence" value="ECO:0007669"/>
    <property type="project" value="TreeGrafter"/>
</dbReference>
<dbReference type="RefSeq" id="XP_014179542.1">
    <property type="nucleotide sequence ID" value="XM_014324067.1"/>
</dbReference>
<dbReference type="HOGENOM" id="CLU_122140_0_0_1"/>
<comment type="caution">
    <text evidence="3">The sequence shown here is derived from an EMBL/GenBank/DDBJ whole genome shotgun (WGS) entry which is preliminary data.</text>
</comment>
<dbReference type="VEuPathDB" id="FungiDB:A1Q1_02838"/>
<dbReference type="GO" id="GO:0051082">
    <property type="term" value="F:unfolded protein binding"/>
    <property type="evidence" value="ECO:0007669"/>
    <property type="project" value="InterPro"/>
</dbReference>
<dbReference type="Proteomes" id="UP000002748">
    <property type="component" value="Unassembled WGS sequence"/>
</dbReference>
<proteinExistence type="inferred from homology"/>
<dbReference type="PANTHER" id="PTHR20903:SF0">
    <property type="entry name" value="PREFOLDIN SUBUNIT 1"/>
    <property type="match status" value="1"/>
</dbReference>
<reference evidence="3 4" key="1">
    <citation type="journal article" date="2012" name="Eukaryot. Cell">
        <title>Draft genome sequence of CBS 2479, the standard type strain of Trichosporon asahii.</title>
        <authorList>
            <person name="Yang R.Y."/>
            <person name="Li H.T."/>
            <person name="Zhu H."/>
            <person name="Zhou G.P."/>
            <person name="Wang M."/>
            <person name="Wang L."/>
        </authorList>
    </citation>
    <scope>NUCLEOTIDE SEQUENCE [LARGE SCALE GENOMIC DNA]</scope>
    <source>
        <strain evidence="4">ATCC 90039 / CBS 2479 / JCM 2466 / KCTC 7840 / NCYC 2677 / UAMH 7654</strain>
    </source>
</reference>
<dbReference type="GeneID" id="25986351"/>
<dbReference type="Gene3D" id="1.10.287.370">
    <property type="match status" value="1"/>
</dbReference>
<dbReference type="InterPro" id="IPR009053">
    <property type="entry name" value="Prefoldin"/>
</dbReference>
<dbReference type="EMBL" id="ALBS01000211">
    <property type="protein sequence ID" value="EJT48134.1"/>
    <property type="molecule type" value="Genomic_DNA"/>
</dbReference>
<name>J6EU87_TRIAS</name>